<dbReference type="PaxDb" id="8022-A0A060YEH3"/>
<name>A0A060YEH3_ONCMY</name>
<proteinExistence type="predicted"/>
<dbReference type="AlphaFoldDB" id="A0A060YEH3"/>
<sequence>MFEKTLKPFMIALNDGDGEEDSVVQGPLAVCVMCNVDEKSAKKSEKRKCMTFPSTVVL</sequence>
<evidence type="ECO:0000313" key="1">
    <source>
        <dbReference type="EMBL" id="CDQ90348.1"/>
    </source>
</evidence>
<reference evidence="1" key="1">
    <citation type="journal article" date="2014" name="Nat. Commun.">
        <title>The rainbow trout genome provides novel insights into evolution after whole-genome duplication in vertebrates.</title>
        <authorList>
            <person name="Berthelot C."/>
            <person name="Brunet F."/>
            <person name="Chalopin D."/>
            <person name="Juanchich A."/>
            <person name="Bernard M."/>
            <person name="Noel B."/>
            <person name="Bento P."/>
            <person name="Da Silva C."/>
            <person name="Labadie K."/>
            <person name="Alberti A."/>
            <person name="Aury J.M."/>
            <person name="Louis A."/>
            <person name="Dehais P."/>
            <person name="Bardou P."/>
            <person name="Montfort J."/>
            <person name="Klopp C."/>
            <person name="Cabau C."/>
            <person name="Gaspin C."/>
            <person name="Thorgaard G.H."/>
            <person name="Boussaha M."/>
            <person name="Quillet E."/>
            <person name="Guyomard R."/>
            <person name="Galiana D."/>
            <person name="Bobe J."/>
            <person name="Volff J.N."/>
            <person name="Genet C."/>
            <person name="Wincker P."/>
            <person name="Jaillon O."/>
            <person name="Roest Crollius H."/>
            <person name="Guiguen Y."/>
        </authorList>
    </citation>
    <scope>NUCLEOTIDE SEQUENCE [LARGE SCALE GENOMIC DNA]</scope>
</reference>
<organism evidence="1 2">
    <name type="scientific">Oncorhynchus mykiss</name>
    <name type="common">Rainbow trout</name>
    <name type="synonym">Salmo gairdneri</name>
    <dbReference type="NCBI Taxonomy" id="8022"/>
    <lineage>
        <taxon>Eukaryota</taxon>
        <taxon>Metazoa</taxon>
        <taxon>Chordata</taxon>
        <taxon>Craniata</taxon>
        <taxon>Vertebrata</taxon>
        <taxon>Euteleostomi</taxon>
        <taxon>Actinopterygii</taxon>
        <taxon>Neopterygii</taxon>
        <taxon>Teleostei</taxon>
        <taxon>Protacanthopterygii</taxon>
        <taxon>Salmoniformes</taxon>
        <taxon>Salmonidae</taxon>
        <taxon>Salmoninae</taxon>
        <taxon>Oncorhynchus</taxon>
    </lineage>
</organism>
<accession>A0A060YEH3</accession>
<protein>
    <submittedName>
        <fullName evidence="1">Uncharacterized protein</fullName>
    </submittedName>
</protein>
<reference evidence="1" key="2">
    <citation type="submission" date="2014-03" db="EMBL/GenBank/DDBJ databases">
        <authorList>
            <person name="Genoscope - CEA"/>
        </authorList>
    </citation>
    <scope>NUCLEOTIDE SEQUENCE</scope>
</reference>
<evidence type="ECO:0000313" key="2">
    <source>
        <dbReference type="Proteomes" id="UP000193380"/>
    </source>
</evidence>
<gene>
    <name evidence="1" type="ORF">GSONMT00001849001</name>
</gene>
<dbReference type="Proteomes" id="UP000193380">
    <property type="component" value="Unassembled WGS sequence"/>
</dbReference>
<dbReference type="EMBL" id="FR910421">
    <property type="protein sequence ID" value="CDQ90348.1"/>
    <property type="molecule type" value="Genomic_DNA"/>
</dbReference>